<evidence type="ECO:0000313" key="4">
    <source>
        <dbReference type="EMBL" id="GMA30830.1"/>
    </source>
</evidence>
<proteinExistence type="predicted"/>
<dbReference type="Proteomes" id="UP001157161">
    <property type="component" value="Unassembled WGS sequence"/>
</dbReference>
<organism evidence="4 5">
    <name type="scientific">Litorihabitans aurantiacus</name>
    <dbReference type="NCBI Taxonomy" id="1930061"/>
    <lineage>
        <taxon>Bacteria</taxon>
        <taxon>Bacillati</taxon>
        <taxon>Actinomycetota</taxon>
        <taxon>Actinomycetes</taxon>
        <taxon>Micrococcales</taxon>
        <taxon>Beutenbergiaceae</taxon>
        <taxon>Litorihabitans</taxon>
    </lineage>
</organism>
<evidence type="ECO:0000256" key="1">
    <source>
        <dbReference type="SAM" id="MobiDB-lite"/>
    </source>
</evidence>
<dbReference type="InterPro" id="IPR006311">
    <property type="entry name" value="TAT_signal"/>
</dbReference>
<feature type="signal peptide" evidence="3">
    <location>
        <begin position="1"/>
        <end position="27"/>
    </location>
</feature>
<dbReference type="EMBL" id="BSUM01000001">
    <property type="protein sequence ID" value="GMA30830.1"/>
    <property type="molecule type" value="Genomic_DNA"/>
</dbReference>
<evidence type="ECO:0000256" key="3">
    <source>
        <dbReference type="SAM" id="SignalP"/>
    </source>
</evidence>
<keyword evidence="5" id="KW-1185">Reference proteome</keyword>
<protein>
    <recommendedName>
        <fullName evidence="6">DUF916 domain-containing protein</fullName>
    </recommendedName>
</protein>
<dbReference type="AlphaFoldDB" id="A0AA37UTA6"/>
<gene>
    <name evidence="4" type="ORF">GCM10025875_08220</name>
</gene>
<reference evidence="4" key="1">
    <citation type="journal article" date="2014" name="Int. J. Syst. Evol. Microbiol.">
        <title>Complete genome sequence of Corynebacterium casei LMG S-19264T (=DSM 44701T), isolated from a smear-ripened cheese.</title>
        <authorList>
            <consortium name="US DOE Joint Genome Institute (JGI-PGF)"/>
            <person name="Walter F."/>
            <person name="Albersmeier A."/>
            <person name="Kalinowski J."/>
            <person name="Ruckert C."/>
        </authorList>
    </citation>
    <scope>NUCLEOTIDE SEQUENCE</scope>
    <source>
        <strain evidence="4">NBRC 112290</strain>
    </source>
</reference>
<keyword evidence="2" id="KW-0812">Transmembrane</keyword>
<accession>A0AA37UTA6</accession>
<dbReference type="RefSeq" id="WP_284249583.1">
    <property type="nucleotide sequence ID" value="NZ_BSUM01000001.1"/>
</dbReference>
<evidence type="ECO:0000313" key="5">
    <source>
        <dbReference type="Proteomes" id="UP001157161"/>
    </source>
</evidence>
<evidence type="ECO:0008006" key="6">
    <source>
        <dbReference type="Google" id="ProtNLM"/>
    </source>
</evidence>
<evidence type="ECO:0000256" key="2">
    <source>
        <dbReference type="SAM" id="Phobius"/>
    </source>
</evidence>
<keyword evidence="3" id="KW-0732">Signal</keyword>
<feature type="compositionally biased region" description="Basic and acidic residues" evidence="1">
    <location>
        <begin position="57"/>
        <end position="76"/>
    </location>
</feature>
<comment type="caution">
    <text evidence="4">The sequence shown here is derived from an EMBL/GenBank/DDBJ whole genome shotgun (WGS) entry which is preliminary data.</text>
</comment>
<keyword evidence="2" id="KW-0472">Membrane</keyword>
<sequence>MSHRRPLLRPALAIAAALLTLAPAASAASAAPQNPDGAAPSAGATTWSLGPAGQDGPDSRTSLRFEIDPGGSGEDRVALRNFSDRAVTFDVYPSDGVVTADGVFDVLPPGAPPQAAGSWVAVGDGAPGESVQVTVDAVTDVVLPVRLDVPADVTPGDHPVGLVAQPSAAAGEVVGLDTRVGTRLHLRVAGDVVPTFEVTGVTPVWAPSWNPFAPGTLDLDVTLANTGNVRLGASTSATAAAVLGPVTEVDAVGVREILPGDTATVRLPVGEVWPLLRTGGQVRATPMTVGDDAALDLTTVTSSWSAWLVPWPQLVALAALVAAVVVALRLRRRRRSAVQRRIDAAVSEALAREPAGV</sequence>
<feature type="chain" id="PRO_5041460046" description="DUF916 domain-containing protein" evidence="3">
    <location>
        <begin position="28"/>
        <end position="357"/>
    </location>
</feature>
<dbReference type="PROSITE" id="PS51318">
    <property type="entry name" value="TAT"/>
    <property type="match status" value="1"/>
</dbReference>
<feature type="region of interest" description="Disordered" evidence="1">
    <location>
        <begin position="29"/>
        <end position="76"/>
    </location>
</feature>
<feature type="transmembrane region" description="Helical" evidence="2">
    <location>
        <begin position="311"/>
        <end position="330"/>
    </location>
</feature>
<reference evidence="4" key="2">
    <citation type="submission" date="2023-02" db="EMBL/GenBank/DDBJ databases">
        <authorList>
            <person name="Sun Q."/>
            <person name="Mori K."/>
        </authorList>
    </citation>
    <scope>NUCLEOTIDE SEQUENCE</scope>
    <source>
        <strain evidence="4">NBRC 112290</strain>
    </source>
</reference>
<keyword evidence="2" id="KW-1133">Transmembrane helix</keyword>
<name>A0AA37UTA6_9MICO</name>